<dbReference type="Pfam" id="PF07662">
    <property type="entry name" value="Nucleos_tra2_C"/>
    <property type="match status" value="1"/>
</dbReference>
<dbReference type="InterPro" id="IPR008276">
    <property type="entry name" value="C_nuclsd_transpt"/>
</dbReference>
<dbReference type="WBParaSite" id="PSAMB.scaffold2837size20940.g19337.t1">
    <property type="protein sequence ID" value="PSAMB.scaffold2837size20940.g19337.t1"/>
    <property type="gene ID" value="PSAMB.scaffold2837size20940.g19337"/>
</dbReference>
<evidence type="ECO:0000256" key="2">
    <source>
        <dbReference type="ARBA" id="ARBA00009033"/>
    </source>
</evidence>
<feature type="domain" description="Concentrative nucleoside transporter N-terminal" evidence="9">
    <location>
        <begin position="165"/>
        <end position="235"/>
    </location>
</feature>
<evidence type="ECO:0000313" key="12">
    <source>
        <dbReference type="Proteomes" id="UP000887566"/>
    </source>
</evidence>
<feature type="domain" description="Concentrative nucleoside transporter C-terminal" evidence="10">
    <location>
        <begin position="354"/>
        <end position="568"/>
    </location>
</feature>
<feature type="domain" description="Nucleoside transporter/FeoB GTPase Gate" evidence="11">
    <location>
        <begin position="252"/>
        <end position="349"/>
    </location>
</feature>
<keyword evidence="7" id="KW-0813">Transport</keyword>
<dbReference type="InterPro" id="IPR018270">
    <property type="entry name" value="C_nuclsd_transpt_met_bac"/>
</dbReference>
<dbReference type="Pfam" id="PF07670">
    <property type="entry name" value="Gate"/>
    <property type="match status" value="1"/>
</dbReference>
<evidence type="ECO:0000313" key="13">
    <source>
        <dbReference type="WBParaSite" id="PSAMB.scaffold2837size20940.g19337.t1"/>
    </source>
</evidence>
<keyword evidence="12" id="KW-1185">Reference proteome</keyword>
<dbReference type="AlphaFoldDB" id="A0A914W1G9"/>
<dbReference type="InterPro" id="IPR011657">
    <property type="entry name" value="CNT_C_dom"/>
</dbReference>
<dbReference type="Proteomes" id="UP000887566">
    <property type="component" value="Unplaced"/>
</dbReference>
<evidence type="ECO:0000256" key="1">
    <source>
        <dbReference type="ARBA" id="ARBA00004651"/>
    </source>
</evidence>
<feature type="transmembrane region" description="Helical" evidence="7">
    <location>
        <begin position="267"/>
        <end position="285"/>
    </location>
</feature>
<evidence type="ECO:0000256" key="6">
    <source>
        <dbReference type="ARBA" id="ARBA00023136"/>
    </source>
</evidence>
<feature type="transmembrane region" description="Helical" evidence="7">
    <location>
        <begin position="548"/>
        <end position="571"/>
    </location>
</feature>
<evidence type="ECO:0000256" key="4">
    <source>
        <dbReference type="ARBA" id="ARBA00022692"/>
    </source>
</evidence>
<accession>A0A914W1G9</accession>
<evidence type="ECO:0000256" key="8">
    <source>
        <dbReference type="SAM" id="MobiDB-lite"/>
    </source>
</evidence>
<feature type="transmembrane region" description="Helical" evidence="7">
    <location>
        <begin position="513"/>
        <end position="536"/>
    </location>
</feature>
<comment type="similarity">
    <text evidence="2 7">Belongs to the concentrative nucleoside transporter (CNT) (TC 2.A.41) family.</text>
</comment>
<evidence type="ECO:0000256" key="5">
    <source>
        <dbReference type="ARBA" id="ARBA00022989"/>
    </source>
</evidence>
<dbReference type="PANTHER" id="PTHR10590">
    <property type="entry name" value="SODIUM/NUCLEOSIDE COTRANSPORTER"/>
    <property type="match status" value="1"/>
</dbReference>
<evidence type="ECO:0000259" key="10">
    <source>
        <dbReference type="Pfam" id="PF07662"/>
    </source>
</evidence>
<feature type="transmembrane region" description="Helical" evidence="7">
    <location>
        <begin position="232"/>
        <end position="255"/>
    </location>
</feature>
<keyword evidence="6 7" id="KW-0472">Membrane</keyword>
<dbReference type="Pfam" id="PF01773">
    <property type="entry name" value="Nucleos_tra2_N"/>
    <property type="match status" value="1"/>
</dbReference>
<name>A0A914W1G9_9BILA</name>
<evidence type="ECO:0000256" key="3">
    <source>
        <dbReference type="ARBA" id="ARBA00022475"/>
    </source>
</evidence>
<reference evidence="13" key="1">
    <citation type="submission" date="2022-11" db="UniProtKB">
        <authorList>
            <consortium name="WormBaseParasite"/>
        </authorList>
    </citation>
    <scope>IDENTIFICATION</scope>
</reference>
<evidence type="ECO:0000259" key="9">
    <source>
        <dbReference type="Pfam" id="PF01773"/>
    </source>
</evidence>
<keyword evidence="3" id="KW-1003">Cell membrane</keyword>
<feature type="transmembrane region" description="Helical" evidence="7">
    <location>
        <begin position="326"/>
        <end position="348"/>
    </location>
</feature>
<dbReference type="InterPro" id="IPR011642">
    <property type="entry name" value="Gate_dom"/>
</dbReference>
<organism evidence="12 13">
    <name type="scientific">Plectus sambesii</name>
    <dbReference type="NCBI Taxonomy" id="2011161"/>
    <lineage>
        <taxon>Eukaryota</taxon>
        <taxon>Metazoa</taxon>
        <taxon>Ecdysozoa</taxon>
        <taxon>Nematoda</taxon>
        <taxon>Chromadorea</taxon>
        <taxon>Plectida</taxon>
        <taxon>Plectina</taxon>
        <taxon>Plectoidea</taxon>
        <taxon>Plectidae</taxon>
        <taxon>Plectus</taxon>
    </lineage>
</organism>
<keyword evidence="5 7" id="KW-1133">Transmembrane helix</keyword>
<dbReference type="PANTHER" id="PTHR10590:SF4">
    <property type="entry name" value="SOLUTE CARRIER FAMILY 28 MEMBER 3"/>
    <property type="match status" value="1"/>
</dbReference>
<proteinExistence type="inferred from homology"/>
<protein>
    <recommendedName>
        <fullName evidence="7">Sodium/nucleoside cotransporter</fullName>
    </recommendedName>
</protein>
<evidence type="ECO:0000259" key="11">
    <source>
        <dbReference type="Pfam" id="PF07670"/>
    </source>
</evidence>
<sequence length="610" mass="65603">MAVNGAFMEESKQPAGYPTIEGRMANGRDDDETTGCMRYVQAAQNSLMDFWELHGRAVSIGVGLLIIVTLHIFLGLAIAYDFHTAVALLALMVATYLGLAYFFVIVPYLGKPIGTVWKPSQQGFIKLWNLPFFPLGVTVVVGALFIGWLILDTAGNRIRIVSLGGLFCYIGISVLVSANPARIKWRPVIWGLVLQFIMGVLVLKWQTGHNAFGWASDQVVFFLDYTQVGTRFTYGFIAAPPPICGMGAVFVYTALQVIIYFGAIVSVMYYLGVLQFVIVRIAWLMQYTMGTTAAESLNAAACIFLGQTEAALLVKPALATMTASEVHAVMTAGFACIAGSLFAAYISFGACPTYLLSATVMSAPASLAVAKIIYPEVEKSRQKGNVEFPKGEENNILECISTGACSATQYVWAIAANLIVFLALLAFLDAIIGLLGGMVGHDDLNFNTIVGYCFFPLAYVMGSSDRAGQAQIDETLKVAQLMGTKTVLNEFIAYSHLAVMIKEHTLSPRAQMIAIYALCGFSNISTIGSQLGILSSMEPSRKAVYAKVVVRALIAGSFACFMTACVAGILVDDPTSCHPSSTGFQCLDVSAVAVLINNITNTTPPNATFY</sequence>
<feature type="transmembrane region" description="Helical" evidence="7">
    <location>
        <begin position="188"/>
        <end position="206"/>
    </location>
</feature>
<feature type="transmembrane region" description="Helical" evidence="7">
    <location>
        <begin position="130"/>
        <end position="151"/>
    </location>
</feature>
<comment type="subcellular location">
    <subcellularLocation>
        <location evidence="1">Cell membrane</location>
        <topology evidence="1">Multi-pass membrane protein</topology>
    </subcellularLocation>
</comment>
<feature type="transmembrane region" description="Helical" evidence="7">
    <location>
        <begin position="157"/>
        <end position="176"/>
    </location>
</feature>
<dbReference type="InterPro" id="IPR002668">
    <property type="entry name" value="CNT_N_dom"/>
</dbReference>
<keyword evidence="4 7" id="KW-0812">Transmembrane</keyword>
<evidence type="ECO:0000256" key="7">
    <source>
        <dbReference type="RuleBase" id="RU362018"/>
    </source>
</evidence>
<feature type="transmembrane region" description="Helical" evidence="7">
    <location>
        <begin position="86"/>
        <end position="109"/>
    </location>
</feature>
<feature type="transmembrane region" description="Helical" evidence="7">
    <location>
        <begin position="410"/>
        <end position="432"/>
    </location>
</feature>
<feature type="region of interest" description="Disordered" evidence="8">
    <location>
        <begin position="1"/>
        <end position="24"/>
    </location>
</feature>
<dbReference type="GO" id="GO:0005886">
    <property type="term" value="C:plasma membrane"/>
    <property type="evidence" value="ECO:0007669"/>
    <property type="project" value="UniProtKB-SubCell"/>
</dbReference>
<feature type="transmembrane region" description="Helical" evidence="7">
    <location>
        <begin position="57"/>
        <end position="80"/>
    </location>
</feature>
<dbReference type="GO" id="GO:0005415">
    <property type="term" value="F:nucleoside:sodium symporter activity"/>
    <property type="evidence" value="ECO:0007669"/>
    <property type="project" value="TreeGrafter"/>
</dbReference>
<dbReference type="NCBIfam" id="TIGR00804">
    <property type="entry name" value="nupC"/>
    <property type="match status" value="1"/>
</dbReference>